<gene>
    <name evidence="2" type="ORF">NQ317_005818</name>
</gene>
<dbReference type="InterPro" id="IPR049512">
    <property type="entry name" value="DJR-like_dom"/>
</dbReference>
<dbReference type="Pfam" id="PF21738">
    <property type="entry name" value="DJR-like_dom"/>
    <property type="match status" value="1"/>
</dbReference>
<dbReference type="PANTHER" id="PTHR36159">
    <property type="entry name" value="PROTEIN CBG23766"/>
    <property type="match status" value="1"/>
</dbReference>
<name>A0ABQ9IQ50_9CUCU</name>
<evidence type="ECO:0000313" key="2">
    <source>
        <dbReference type="EMBL" id="KAJ8949037.1"/>
    </source>
</evidence>
<reference evidence="2" key="1">
    <citation type="journal article" date="2023" name="Insect Mol. Biol.">
        <title>Genome sequencing provides insights into the evolution of gene families encoding plant cell wall-degrading enzymes in longhorned beetles.</title>
        <authorList>
            <person name="Shin N.R."/>
            <person name="Okamura Y."/>
            <person name="Kirsch R."/>
            <person name="Pauchet Y."/>
        </authorList>
    </citation>
    <scope>NUCLEOTIDE SEQUENCE</scope>
    <source>
        <strain evidence="2">MMC_N1</strain>
    </source>
</reference>
<evidence type="ECO:0000313" key="3">
    <source>
        <dbReference type="Proteomes" id="UP001162164"/>
    </source>
</evidence>
<protein>
    <recommendedName>
        <fullName evidence="1">Double jelly roll-like domain-containing protein</fullName>
    </recommendedName>
</protein>
<comment type="caution">
    <text evidence="2">The sequence shown here is derived from an EMBL/GenBank/DDBJ whole genome shotgun (WGS) entry which is preliminary data.</text>
</comment>
<proteinExistence type="predicted"/>
<accession>A0ABQ9IQ50</accession>
<sequence length="116" mass="13372">MNDLLNISDSPRYDEIITRKSFHTYSPFIESYNPSDTIRICVQNQDLILLPSESILYVEGTLTDKDGQGQDTIRLNNNCVAFMLDEIRYELNGIEIDHSRTLGITTSLKNYISFKF</sequence>
<dbReference type="PANTHER" id="PTHR36159:SF1">
    <property type="entry name" value="RETROVIRUS-RELATED POL POLYPROTEIN FROM TRANSPOSON 412-LIKE PROTEIN"/>
    <property type="match status" value="1"/>
</dbReference>
<evidence type="ECO:0000259" key="1">
    <source>
        <dbReference type="Pfam" id="PF21738"/>
    </source>
</evidence>
<dbReference type="Proteomes" id="UP001162164">
    <property type="component" value="Unassembled WGS sequence"/>
</dbReference>
<feature type="domain" description="Double jelly roll-like" evidence="1">
    <location>
        <begin position="74"/>
        <end position="114"/>
    </location>
</feature>
<organism evidence="2 3">
    <name type="scientific">Molorchus minor</name>
    <dbReference type="NCBI Taxonomy" id="1323400"/>
    <lineage>
        <taxon>Eukaryota</taxon>
        <taxon>Metazoa</taxon>
        <taxon>Ecdysozoa</taxon>
        <taxon>Arthropoda</taxon>
        <taxon>Hexapoda</taxon>
        <taxon>Insecta</taxon>
        <taxon>Pterygota</taxon>
        <taxon>Neoptera</taxon>
        <taxon>Endopterygota</taxon>
        <taxon>Coleoptera</taxon>
        <taxon>Polyphaga</taxon>
        <taxon>Cucujiformia</taxon>
        <taxon>Chrysomeloidea</taxon>
        <taxon>Cerambycidae</taxon>
        <taxon>Lamiinae</taxon>
        <taxon>Monochamini</taxon>
        <taxon>Molorchus</taxon>
    </lineage>
</organism>
<keyword evidence="3" id="KW-1185">Reference proteome</keyword>
<dbReference type="EMBL" id="JAPWTJ010004041">
    <property type="protein sequence ID" value="KAJ8949037.1"/>
    <property type="molecule type" value="Genomic_DNA"/>
</dbReference>